<comment type="subcellular location">
    <subcellularLocation>
        <location evidence="1">Membrane</location>
        <topology evidence="1">Multi-pass membrane protein</topology>
    </subcellularLocation>
</comment>
<comment type="caution">
    <text evidence="6">The sequence shown here is derived from an EMBL/GenBank/DDBJ whole genome shotgun (WGS) entry which is preliminary data.</text>
</comment>
<protein>
    <submittedName>
        <fullName evidence="6">Putative membrane protein YhhN</fullName>
    </submittedName>
</protein>
<dbReference type="AlphaFoldDB" id="A0A652YKT2"/>
<dbReference type="Pfam" id="PF07947">
    <property type="entry name" value="YhhN"/>
    <property type="match status" value="1"/>
</dbReference>
<organism evidence="6">
    <name type="scientific">Nocardia globerula</name>
    <dbReference type="NCBI Taxonomy" id="1818"/>
    <lineage>
        <taxon>Bacteria</taxon>
        <taxon>Bacillati</taxon>
        <taxon>Actinomycetota</taxon>
        <taxon>Actinomycetes</taxon>
        <taxon>Mycobacteriales</taxon>
        <taxon>Nocardiaceae</taxon>
        <taxon>Nocardia</taxon>
    </lineage>
</organism>
<reference evidence="6" key="1">
    <citation type="submission" date="2019-07" db="EMBL/GenBank/DDBJ databases">
        <title>Genomic Encyclopedia of Type Strains, Phase IV (KMG-IV): sequencing the most valuable type-strain genomes for metagenomic binning, comparative biology and taxonomic classification.</title>
        <authorList>
            <person name="Goeker M."/>
        </authorList>
    </citation>
    <scope>NUCLEOTIDE SEQUENCE</scope>
    <source>
        <strain evidence="6">DSM 44596</strain>
    </source>
</reference>
<evidence type="ECO:0000256" key="4">
    <source>
        <dbReference type="ARBA" id="ARBA00022989"/>
    </source>
</evidence>
<evidence type="ECO:0000256" key="3">
    <source>
        <dbReference type="ARBA" id="ARBA00022692"/>
    </source>
</evidence>
<gene>
    <name evidence="6" type="ORF">FNL38_107279</name>
</gene>
<name>A0A652YKT2_NOCGL</name>
<dbReference type="GO" id="GO:0016020">
    <property type="term" value="C:membrane"/>
    <property type="evidence" value="ECO:0007669"/>
    <property type="project" value="UniProtKB-SubCell"/>
</dbReference>
<dbReference type="GO" id="GO:0016787">
    <property type="term" value="F:hydrolase activity"/>
    <property type="evidence" value="ECO:0007669"/>
    <property type="project" value="TreeGrafter"/>
</dbReference>
<dbReference type="PANTHER" id="PTHR31885">
    <property type="entry name" value="GH04784P"/>
    <property type="match status" value="1"/>
</dbReference>
<keyword evidence="4" id="KW-1133">Transmembrane helix</keyword>
<evidence type="ECO:0000313" key="6">
    <source>
        <dbReference type="EMBL" id="TYQ01857.1"/>
    </source>
</evidence>
<keyword evidence="3" id="KW-0812">Transmembrane</keyword>
<keyword evidence="5" id="KW-0472">Membrane</keyword>
<comment type="similarity">
    <text evidence="2">Belongs to the TMEM86 family.</text>
</comment>
<accession>A0A652YKT2</accession>
<dbReference type="PANTHER" id="PTHR31885:SF6">
    <property type="entry name" value="GH04784P"/>
    <property type="match status" value="1"/>
</dbReference>
<evidence type="ECO:0000256" key="5">
    <source>
        <dbReference type="ARBA" id="ARBA00023136"/>
    </source>
</evidence>
<evidence type="ECO:0000256" key="2">
    <source>
        <dbReference type="ARBA" id="ARBA00007375"/>
    </source>
</evidence>
<dbReference type="InterPro" id="IPR012506">
    <property type="entry name" value="TMEM86B-like"/>
</dbReference>
<evidence type="ECO:0000256" key="1">
    <source>
        <dbReference type="ARBA" id="ARBA00004141"/>
    </source>
</evidence>
<proteinExistence type="inferred from homology"/>
<sequence length="218" mass="23441">MTVEKLIVRSPWFVAFAIVAVAHLILNGADVTPWDGITKVMLAPLLAAWVLVDHGPKIIAAALIACAFGDLFLLWDGTFIVGMAAFAIGHICFIRFFISRGALQGIRKNPWVLLAYTAAAVALVGYTWSGLGELQIPVPIYAAILVCTAATSLAYNKTAGLGGALFLFSDAIILLGQADKWQPEPTDIWIMASYILALLLLTVGILSQEKMRLGTITR</sequence>
<dbReference type="EMBL" id="VNIQ01000007">
    <property type="protein sequence ID" value="TYQ01857.1"/>
    <property type="molecule type" value="Genomic_DNA"/>
</dbReference>